<dbReference type="Proteomes" id="UP000886595">
    <property type="component" value="Unassembled WGS sequence"/>
</dbReference>
<dbReference type="PANTHER" id="PTHR48147:SF5">
    <property type="entry name" value="REPEAT-CONTAINING PROTEIN, PUTATIVE-RELATED"/>
    <property type="match status" value="1"/>
</dbReference>
<protein>
    <submittedName>
        <fullName evidence="2">Uncharacterized protein</fullName>
    </submittedName>
</protein>
<comment type="caution">
    <text evidence="2">The sequence shown here is derived from an EMBL/GenBank/DDBJ whole genome shotgun (WGS) entry which is preliminary data.</text>
</comment>
<dbReference type="EMBL" id="JAAMPC010000011">
    <property type="protein sequence ID" value="KAG2283190.1"/>
    <property type="molecule type" value="Genomic_DNA"/>
</dbReference>
<evidence type="ECO:0000256" key="1">
    <source>
        <dbReference type="SAM" id="MobiDB-lite"/>
    </source>
</evidence>
<evidence type="ECO:0000313" key="2">
    <source>
        <dbReference type="EMBL" id="KAG2283190.1"/>
    </source>
</evidence>
<gene>
    <name evidence="2" type="ORF">Bca52824_054410</name>
</gene>
<dbReference type="OrthoDB" id="1056215at2759"/>
<keyword evidence="3" id="KW-1185">Reference proteome</keyword>
<evidence type="ECO:0000313" key="3">
    <source>
        <dbReference type="Proteomes" id="UP000886595"/>
    </source>
</evidence>
<feature type="compositionally biased region" description="Acidic residues" evidence="1">
    <location>
        <begin position="57"/>
        <end position="69"/>
    </location>
</feature>
<dbReference type="PANTHER" id="PTHR48147">
    <property type="entry name" value="PROTEIN CBG23787"/>
    <property type="match status" value="1"/>
</dbReference>
<sequence length="472" mass="54380">MSNSEKLDKLIRMVRDLDKRVVVIQNVLGVKFNDGSPNKEDCENEASSGDRKSAQDYENEEDTIDEEANSGDKKNALDDENEEEICDEEAKSGTEHLREEENILGKNETTQKITQDEDTEKLELESCLKQTSQVMSPTPTFNTPNFDTMVSSPTPTFTSPKFDLLSQESHSGKGTNEVLMRDVCEIPVFQPLMKIRKRLVQQDSQVNEDVEPPLQKKFKADTDNVPLRRSERGQIPSIHTQPPFTGARKKHPILHPFEPVDKTRKEKMREWKMSNKKSKFYFIRNYIFHEVKLDTYIKSTSVQCRKLRINQEIVTVKWFSDIETPGKRLSKTHIEAGFELLKLRQVNNPDLFLNKTALVVGMKFLEEIDELYGEFLDEKKGFQFGTGFDKYNIEKNINFLYSAIAVADKYWLGVVDNLEKRSITAFNCAAMKFTDASLVPYVNAYAMALPFMIRNFFKDVSMDTSKFDKNCI</sequence>
<feature type="compositionally biased region" description="Basic and acidic residues" evidence="1">
    <location>
        <begin position="88"/>
        <end position="101"/>
    </location>
</feature>
<accession>A0A8X7R791</accession>
<feature type="region of interest" description="Disordered" evidence="1">
    <location>
        <begin position="30"/>
        <end position="101"/>
    </location>
</feature>
<feature type="compositionally biased region" description="Acidic residues" evidence="1">
    <location>
        <begin position="78"/>
        <end position="87"/>
    </location>
</feature>
<organism evidence="2 3">
    <name type="scientific">Brassica carinata</name>
    <name type="common">Ethiopian mustard</name>
    <name type="synonym">Abyssinian cabbage</name>
    <dbReference type="NCBI Taxonomy" id="52824"/>
    <lineage>
        <taxon>Eukaryota</taxon>
        <taxon>Viridiplantae</taxon>
        <taxon>Streptophyta</taxon>
        <taxon>Embryophyta</taxon>
        <taxon>Tracheophyta</taxon>
        <taxon>Spermatophyta</taxon>
        <taxon>Magnoliopsida</taxon>
        <taxon>eudicotyledons</taxon>
        <taxon>Gunneridae</taxon>
        <taxon>Pentapetalae</taxon>
        <taxon>rosids</taxon>
        <taxon>malvids</taxon>
        <taxon>Brassicales</taxon>
        <taxon>Brassicaceae</taxon>
        <taxon>Brassiceae</taxon>
        <taxon>Brassica</taxon>
    </lineage>
</organism>
<reference evidence="2 3" key="1">
    <citation type="submission" date="2020-02" db="EMBL/GenBank/DDBJ databases">
        <authorList>
            <person name="Ma Q."/>
            <person name="Huang Y."/>
            <person name="Song X."/>
            <person name="Pei D."/>
        </authorList>
    </citation>
    <scope>NUCLEOTIDE SEQUENCE [LARGE SCALE GENOMIC DNA]</scope>
    <source>
        <strain evidence="2">Sxm20200214</strain>
        <tissue evidence="2">Leaf</tissue>
    </source>
</reference>
<dbReference type="AlphaFoldDB" id="A0A8X7R791"/>
<proteinExistence type="predicted"/>
<name>A0A8X7R791_BRACI</name>